<name>A0A1G9DYK2_9PSED</name>
<protein>
    <recommendedName>
        <fullName evidence="3">F5/8 type C domain-containing protein</fullName>
    </recommendedName>
</protein>
<dbReference type="AlphaFoldDB" id="A0A1G9DYK2"/>
<keyword evidence="2" id="KW-1185">Reference proteome</keyword>
<dbReference type="Proteomes" id="UP000198706">
    <property type="component" value="Unassembled WGS sequence"/>
</dbReference>
<dbReference type="Gene3D" id="2.60.120.260">
    <property type="entry name" value="Galactose-binding domain-like"/>
    <property type="match status" value="1"/>
</dbReference>
<evidence type="ECO:0008006" key="3">
    <source>
        <dbReference type="Google" id="ProtNLM"/>
    </source>
</evidence>
<sequence length="416" mass="46059">MAFEIGTATNHVDLFSRLVNFLSSGLGAAENWEILRHTGVSEIDASSFVVNWEPWTAFKGPYHAHANGWATAVGQYANCWLSWKMVQPFDIARLTLLGSATANQSPRDFTLQWSDDGITWTNRKDFTGITWANNETKEFAIDGVSPGAKSYWRIFVSANGGNTSSTVIRQVLLPEWQIYQDFNHARRPAVWFKAPGMTGFDPCYINLQLYDRPTNDYYNIAVTGCTGFVGAAQFDDQPGALTALAIPLWNQPIPYWFSANGQRVIVSAKVDTAYLSCYAGKMLPFGTPQQYPYPLLIGAPLPSASGTRYSDSAVNLPYKGNRSTLKLRKNDGSWIQPLAWPYSKTTTFRDTNGAYPLLPVTLYDTSNTYGVLDGIHFITGFGNAVENTVAIGADSHVVLQDVIRNGLSDFFTMRIA</sequence>
<accession>A0A1G9DYK2</accession>
<evidence type="ECO:0000313" key="2">
    <source>
        <dbReference type="Proteomes" id="UP000198706"/>
    </source>
</evidence>
<dbReference type="EMBL" id="FNFD01000009">
    <property type="protein sequence ID" value="SDK68982.1"/>
    <property type="molecule type" value="Genomic_DNA"/>
</dbReference>
<organism evidence="1 2">
    <name type="scientific">Pseudomonas indica</name>
    <dbReference type="NCBI Taxonomy" id="137658"/>
    <lineage>
        <taxon>Bacteria</taxon>
        <taxon>Pseudomonadati</taxon>
        <taxon>Pseudomonadota</taxon>
        <taxon>Gammaproteobacteria</taxon>
        <taxon>Pseudomonadales</taxon>
        <taxon>Pseudomonadaceae</taxon>
        <taxon>Pseudomonas</taxon>
    </lineage>
</organism>
<proteinExistence type="predicted"/>
<dbReference type="InterPro" id="IPR008979">
    <property type="entry name" value="Galactose-bd-like_sf"/>
</dbReference>
<evidence type="ECO:0000313" key="1">
    <source>
        <dbReference type="EMBL" id="SDK68982.1"/>
    </source>
</evidence>
<reference evidence="1 2" key="1">
    <citation type="submission" date="2016-10" db="EMBL/GenBank/DDBJ databases">
        <authorList>
            <person name="de Groot N.N."/>
        </authorList>
    </citation>
    <scope>NUCLEOTIDE SEQUENCE [LARGE SCALE GENOMIC DNA]</scope>
    <source>
        <strain evidence="1 2">JCM 21544</strain>
    </source>
</reference>
<dbReference type="SUPFAM" id="SSF49785">
    <property type="entry name" value="Galactose-binding domain-like"/>
    <property type="match status" value="1"/>
</dbReference>
<gene>
    <name evidence="1" type="ORF">SAMN05216186_109151</name>
</gene>
<dbReference type="STRING" id="137658.SAMN05216186_109151"/>
<dbReference type="RefSeq" id="WP_084337103.1">
    <property type="nucleotide sequence ID" value="NZ_FNFD01000009.1"/>
</dbReference>